<dbReference type="GO" id="GO:0000287">
    <property type="term" value="F:magnesium ion binding"/>
    <property type="evidence" value="ECO:0007669"/>
    <property type="project" value="InterPro"/>
</dbReference>
<dbReference type="InterPro" id="IPR036702">
    <property type="entry name" value="ComB-like_sf"/>
</dbReference>
<evidence type="ECO:0000313" key="8">
    <source>
        <dbReference type="EMBL" id="SDC64407.1"/>
    </source>
</evidence>
<dbReference type="EC" id="3.1.3.71" evidence="3"/>
<dbReference type="InterPro" id="IPR005238">
    <property type="entry name" value="ComB-like"/>
</dbReference>
<evidence type="ECO:0000256" key="4">
    <source>
        <dbReference type="ARBA" id="ARBA00021948"/>
    </source>
</evidence>
<dbReference type="STRING" id="1464122.SAMN05421737_11218"/>
<dbReference type="EMBL" id="FMYM01000012">
    <property type="protein sequence ID" value="SDC64407.1"/>
    <property type="molecule type" value="Genomic_DNA"/>
</dbReference>
<comment type="cofactor">
    <cofactor evidence="1">
        <name>Mg(2+)</name>
        <dbReference type="ChEBI" id="CHEBI:18420"/>
    </cofactor>
</comment>
<dbReference type="Gene3D" id="3.90.1560.10">
    <property type="entry name" value="ComB-like"/>
    <property type="match status" value="1"/>
</dbReference>
<dbReference type="Proteomes" id="UP000242662">
    <property type="component" value="Unassembled WGS sequence"/>
</dbReference>
<keyword evidence="6" id="KW-0460">Magnesium</keyword>
<evidence type="ECO:0000256" key="6">
    <source>
        <dbReference type="ARBA" id="ARBA00022842"/>
    </source>
</evidence>
<reference evidence="9" key="1">
    <citation type="submission" date="2016-09" db="EMBL/GenBank/DDBJ databases">
        <authorList>
            <person name="Varghese N."/>
            <person name="Submissions S."/>
        </authorList>
    </citation>
    <scope>NUCLEOTIDE SEQUENCE [LARGE SCALE GENOMIC DNA]</scope>
    <source>
        <strain evidence="9">25nlg</strain>
    </source>
</reference>
<evidence type="ECO:0000313" key="9">
    <source>
        <dbReference type="Proteomes" id="UP000242662"/>
    </source>
</evidence>
<evidence type="ECO:0000256" key="7">
    <source>
        <dbReference type="ARBA" id="ARBA00033711"/>
    </source>
</evidence>
<evidence type="ECO:0000256" key="2">
    <source>
        <dbReference type="ARBA" id="ARBA00009997"/>
    </source>
</evidence>
<gene>
    <name evidence="8" type="ORF">SAMN05421737_11218</name>
</gene>
<comment type="catalytic activity">
    <reaction evidence="7">
        <text>(2R)-O-phospho-3-sulfolactate + H2O = (2R)-3-sulfolactate + phosphate</text>
        <dbReference type="Rhea" id="RHEA:23416"/>
        <dbReference type="ChEBI" id="CHEBI:15377"/>
        <dbReference type="ChEBI" id="CHEBI:15597"/>
        <dbReference type="ChEBI" id="CHEBI:43474"/>
        <dbReference type="ChEBI" id="CHEBI:58738"/>
        <dbReference type="EC" id="3.1.3.71"/>
    </reaction>
</comment>
<proteinExistence type="inferred from homology"/>
<dbReference type="PANTHER" id="PTHR37311">
    <property type="entry name" value="2-PHOSPHOSULFOLACTATE PHOSPHATASE-RELATED"/>
    <property type="match status" value="1"/>
</dbReference>
<comment type="similarity">
    <text evidence="2">Belongs to the ComB family.</text>
</comment>
<dbReference type="OrthoDB" id="4913at2"/>
<accession>A0A1G6NAJ6</accession>
<dbReference type="GO" id="GO:0050545">
    <property type="term" value="F:sulfopyruvate decarboxylase activity"/>
    <property type="evidence" value="ECO:0007669"/>
    <property type="project" value="TreeGrafter"/>
</dbReference>
<sequence>MFDQRSFDCRHDWGIRGAREAAKRGDITVIVDVLSFSSTVVAALHNGAVIYPYPLHEDGKMYAQSIGATCLPGRSEAAKLGVPTLSPVSFAREHRERRFVLSSLNGAHCAWIAKQVPKLVIGSLLNAAAVARYCNKLQEEINRPITVVSCGERWDDAREDENNMRPAIEDALGAGAILKGLVGSKSPEAQVCMASFNGCRSELSELVTSCGSGQELIARGYEDDIAFCAQFNTTNVVPVLHPGGAYFENGLRDN</sequence>
<keyword evidence="9" id="KW-1185">Reference proteome</keyword>
<keyword evidence="5" id="KW-0378">Hydrolase</keyword>
<dbReference type="GO" id="GO:0050532">
    <property type="term" value="F:2-phosphosulfolactate phosphatase activity"/>
    <property type="evidence" value="ECO:0007669"/>
    <property type="project" value="UniProtKB-EC"/>
</dbReference>
<dbReference type="RefSeq" id="WP_090776501.1">
    <property type="nucleotide sequence ID" value="NZ_FMYM01000012.1"/>
</dbReference>
<name>A0A1G6NAJ6_9BACI</name>
<organism evidence="8 9">
    <name type="scientific">Shouchella lonarensis</name>
    <dbReference type="NCBI Taxonomy" id="1464122"/>
    <lineage>
        <taxon>Bacteria</taxon>
        <taxon>Bacillati</taxon>
        <taxon>Bacillota</taxon>
        <taxon>Bacilli</taxon>
        <taxon>Bacillales</taxon>
        <taxon>Bacillaceae</taxon>
        <taxon>Shouchella</taxon>
    </lineage>
</organism>
<dbReference type="AlphaFoldDB" id="A0A1G6NAJ6"/>
<dbReference type="PANTHER" id="PTHR37311:SF1">
    <property type="entry name" value="2-PHOSPHOSULFOLACTATE PHOSPHATASE-RELATED"/>
    <property type="match status" value="1"/>
</dbReference>
<dbReference type="SUPFAM" id="SSF142823">
    <property type="entry name" value="ComB-like"/>
    <property type="match status" value="1"/>
</dbReference>
<protein>
    <recommendedName>
        <fullName evidence="4">Probable 2-phosphosulfolactate phosphatase</fullName>
        <ecNumber evidence="3">3.1.3.71</ecNumber>
    </recommendedName>
</protein>
<evidence type="ECO:0000256" key="1">
    <source>
        <dbReference type="ARBA" id="ARBA00001946"/>
    </source>
</evidence>
<dbReference type="Pfam" id="PF04029">
    <property type="entry name" value="2-ph_phosp"/>
    <property type="match status" value="1"/>
</dbReference>
<evidence type="ECO:0000256" key="5">
    <source>
        <dbReference type="ARBA" id="ARBA00022801"/>
    </source>
</evidence>
<evidence type="ECO:0000256" key="3">
    <source>
        <dbReference type="ARBA" id="ARBA00012953"/>
    </source>
</evidence>